<organism evidence="1">
    <name type="scientific">Babesia bovis</name>
    <dbReference type="NCBI Taxonomy" id="5865"/>
    <lineage>
        <taxon>Eukaryota</taxon>
        <taxon>Sar</taxon>
        <taxon>Alveolata</taxon>
        <taxon>Apicomplexa</taxon>
        <taxon>Aconoidasida</taxon>
        <taxon>Piroplasmida</taxon>
        <taxon>Babesiidae</taxon>
        <taxon>Babesia</taxon>
    </lineage>
</organism>
<dbReference type="VEuPathDB" id="PiroplasmaDB:BBOV_IV008005"/>
<dbReference type="AlphaFoldDB" id="S6C7E5"/>
<dbReference type="InterPro" id="IPR012340">
    <property type="entry name" value="NA-bd_OB-fold"/>
</dbReference>
<evidence type="ECO:0000313" key="1">
    <source>
        <dbReference type="EMBL" id="BAN64265.1"/>
    </source>
</evidence>
<reference evidence="1" key="1">
    <citation type="journal article" date="2014" name="BMC Genomics">
        <title>The Babesia bovis gene and promoter model: an update from full-length EST analysis.</title>
        <authorList>
            <person name="Yamagishi J."/>
            <person name="Wakaguri H."/>
            <person name="Yokoyama N."/>
            <person name="Yamashita R."/>
            <person name="Suzuki Y."/>
            <person name="Xuan X."/>
            <person name="Igarashi I."/>
        </authorList>
    </citation>
    <scope>NUCLEOTIDE SEQUENCE</scope>
    <source>
        <strain evidence="1">Texas</strain>
    </source>
</reference>
<proteinExistence type="evidence at transcript level"/>
<accession>S6C7E5</accession>
<sequence>MVLVAPSFATDVDFINIHFQGSLFDVTYSLYGRPIYSLWMQGTIISLNYDQGVFDFDDGTGRILQIKLMHSNMNTENVATYTVKVGQLVSIVCGLSHIVMKNDALLCLKVFSRNHFV</sequence>
<dbReference type="Gene3D" id="2.40.50.140">
    <property type="entry name" value="Nucleic acid-binding proteins"/>
    <property type="match status" value="1"/>
</dbReference>
<name>S6C7E5_BABBO</name>
<dbReference type="EMBL" id="AK440471">
    <property type="protein sequence ID" value="BAN64265.1"/>
    <property type="molecule type" value="mRNA"/>
</dbReference>
<protein>
    <submittedName>
        <fullName evidence="1">Uncharacterized protein</fullName>
    </submittedName>
</protein>